<dbReference type="STRING" id="1349421.OI18_21160"/>
<evidence type="ECO:0000256" key="1">
    <source>
        <dbReference type="SAM" id="Phobius"/>
    </source>
</evidence>
<gene>
    <name evidence="2" type="ORF">OI18_21160</name>
</gene>
<organism evidence="2 3">
    <name type="scientific">Flavihumibacter solisilvae</name>
    <dbReference type="NCBI Taxonomy" id="1349421"/>
    <lineage>
        <taxon>Bacteria</taxon>
        <taxon>Pseudomonadati</taxon>
        <taxon>Bacteroidota</taxon>
        <taxon>Chitinophagia</taxon>
        <taxon>Chitinophagales</taxon>
        <taxon>Chitinophagaceae</taxon>
        <taxon>Flavihumibacter</taxon>
    </lineage>
</organism>
<comment type="caution">
    <text evidence="2">The sequence shown here is derived from an EMBL/GenBank/DDBJ whole genome shotgun (WGS) entry which is preliminary data.</text>
</comment>
<dbReference type="Pfam" id="PF13489">
    <property type="entry name" value="Methyltransf_23"/>
    <property type="match status" value="1"/>
</dbReference>
<reference evidence="2 3" key="1">
    <citation type="submission" date="2014-11" db="EMBL/GenBank/DDBJ databases">
        <title>Genome sequence of Flavihumibacter solisilvae 3-3.</title>
        <authorList>
            <person name="Zhou G."/>
            <person name="Li M."/>
            <person name="Wang G."/>
        </authorList>
    </citation>
    <scope>NUCLEOTIDE SEQUENCE [LARGE SCALE GENOMIC DNA]</scope>
    <source>
        <strain evidence="2 3">3-3</strain>
    </source>
</reference>
<keyword evidence="1" id="KW-0812">Transmembrane</keyword>
<dbReference type="SUPFAM" id="SSF53335">
    <property type="entry name" value="S-adenosyl-L-methionine-dependent methyltransferases"/>
    <property type="match status" value="1"/>
</dbReference>
<proteinExistence type="predicted"/>
<evidence type="ECO:0000313" key="2">
    <source>
        <dbReference type="EMBL" id="KIC92736.1"/>
    </source>
</evidence>
<feature type="transmembrane region" description="Helical" evidence="1">
    <location>
        <begin position="189"/>
        <end position="209"/>
    </location>
</feature>
<dbReference type="Proteomes" id="UP000031408">
    <property type="component" value="Unassembled WGS sequence"/>
</dbReference>
<dbReference type="AlphaFoldDB" id="A0A0C1KZL7"/>
<name>A0A0C1KZL7_9BACT</name>
<accession>A0A0C1KZL7</accession>
<dbReference type="Gene3D" id="3.40.50.150">
    <property type="entry name" value="Vaccinia Virus protein VP39"/>
    <property type="match status" value="1"/>
</dbReference>
<evidence type="ECO:0000313" key="3">
    <source>
        <dbReference type="Proteomes" id="UP000031408"/>
    </source>
</evidence>
<dbReference type="EMBL" id="JSVC01000029">
    <property type="protein sequence ID" value="KIC92736.1"/>
    <property type="molecule type" value="Genomic_DNA"/>
</dbReference>
<keyword evidence="3" id="KW-1185">Reference proteome</keyword>
<dbReference type="CDD" id="cd02440">
    <property type="entry name" value="AdoMet_MTases"/>
    <property type="match status" value="1"/>
</dbReference>
<sequence length="235" mass="27311">MSSEFRPSIFHPYFFIRKGLLNKITQYRHLLHGKLLDFGCGSKPYRSLINVNEYVGVDFVNEGHPHDNEQIDIFYDGKRIPVDDGTFDSALSSEVFEHIFNLDEVLQELYRVIKPGGTILITCPFVWKEHELPNDYARYTHCALKHLFEKNGFSIKEMDKSGNFIEVLFQLQVLYFYDSWYPKVRKIPLVNLIFQLLFITLPNIVGALLSKLLPQKKSMYLNNIIVAERCPGTNA</sequence>
<keyword evidence="1" id="KW-1133">Transmembrane helix</keyword>
<keyword evidence="1" id="KW-0472">Membrane</keyword>
<protein>
    <submittedName>
        <fullName evidence="2">Uncharacterized protein</fullName>
    </submittedName>
</protein>
<dbReference type="InterPro" id="IPR029063">
    <property type="entry name" value="SAM-dependent_MTases_sf"/>
</dbReference>